<dbReference type="EMBL" id="JBHFEH010000030">
    <property type="protein sequence ID" value="KAL2051975.1"/>
    <property type="molecule type" value="Genomic_DNA"/>
</dbReference>
<reference evidence="1 2" key="1">
    <citation type="submission" date="2024-09" db="EMBL/GenBank/DDBJ databases">
        <title>Rethinking Asexuality: The Enigmatic Case of Functional Sexual Genes in Lepraria (Stereocaulaceae).</title>
        <authorList>
            <person name="Doellman M."/>
            <person name="Sun Y."/>
            <person name="Barcenas-Pena A."/>
            <person name="Lumbsch H.T."/>
            <person name="Grewe F."/>
        </authorList>
    </citation>
    <scope>NUCLEOTIDE SEQUENCE [LARGE SCALE GENOMIC DNA]</scope>
    <source>
        <strain evidence="1 2">Grewe 0041</strain>
    </source>
</reference>
<evidence type="ECO:0000313" key="2">
    <source>
        <dbReference type="Proteomes" id="UP001590951"/>
    </source>
</evidence>
<name>A0ABR4B308_9LECA</name>
<protein>
    <submittedName>
        <fullName evidence="1">Uncharacterized protein</fullName>
    </submittedName>
</protein>
<organism evidence="1 2">
    <name type="scientific">Lepraria finkii</name>
    <dbReference type="NCBI Taxonomy" id="1340010"/>
    <lineage>
        <taxon>Eukaryota</taxon>
        <taxon>Fungi</taxon>
        <taxon>Dikarya</taxon>
        <taxon>Ascomycota</taxon>
        <taxon>Pezizomycotina</taxon>
        <taxon>Lecanoromycetes</taxon>
        <taxon>OSLEUM clade</taxon>
        <taxon>Lecanoromycetidae</taxon>
        <taxon>Lecanorales</taxon>
        <taxon>Lecanorineae</taxon>
        <taxon>Stereocaulaceae</taxon>
        <taxon>Lepraria</taxon>
    </lineage>
</organism>
<comment type="caution">
    <text evidence="1">The sequence shown here is derived from an EMBL/GenBank/DDBJ whole genome shotgun (WGS) entry which is preliminary data.</text>
</comment>
<dbReference type="Proteomes" id="UP001590951">
    <property type="component" value="Unassembled WGS sequence"/>
</dbReference>
<evidence type="ECO:0000313" key="1">
    <source>
        <dbReference type="EMBL" id="KAL2051975.1"/>
    </source>
</evidence>
<proteinExistence type="predicted"/>
<accession>A0ABR4B308</accession>
<keyword evidence="2" id="KW-1185">Reference proteome</keyword>
<sequence length="144" mass="16338">MSINVGEHGGQDLEMFFLEWLVSVHDRNKRVPDLNVLRMLNSHLFTQSSPLKEGKNPPGQPPLRKLIAIDSREELPDREKVPVIVRAHRNQVGRLAAAAVCVIQGYPTFIVPETICWMCATIRETKPYDDSANDQMLKSATYIR</sequence>
<gene>
    <name evidence="1" type="ORF">ABVK25_007667</name>
</gene>